<dbReference type="GeneID" id="27312774"/>
<evidence type="ECO:0000313" key="2">
    <source>
        <dbReference type="EMBL" id="KIW03967.1"/>
    </source>
</evidence>
<dbReference type="PANTHER" id="PTHR47562">
    <property type="match status" value="1"/>
</dbReference>
<reference evidence="2 3" key="1">
    <citation type="submission" date="2015-01" db="EMBL/GenBank/DDBJ databases">
        <title>The Genome Sequence of Ochroconis gallopava CBS43764.</title>
        <authorList>
            <consortium name="The Broad Institute Genomics Platform"/>
            <person name="Cuomo C."/>
            <person name="de Hoog S."/>
            <person name="Gorbushina A."/>
            <person name="Stielow B."/>
            <person name="Teixiera M."/>
            <person name="Abouelleil A."/>
            <person name="Chapman S.B."/>
            <person name="Priest M."/>
            <person name="Young S.K."/>
            <person name="Wortman J."/>
            <person name="Nusbaum C."/>
            <person name="Birren B."/>
        </authorList>
    </citation>
    <scope>NUCLEOTIDE SEQUENCE [LARGE SCALE GENOMIC DNA]</scope>
    <source>
        <strain evidence="2 3">CBS 43764</strain>
    </source>
</reference>
<dbReference type="InterPro" id="IPR002925">
    <property type="entry name" value="Dienelactn_hydro"/>
</dbReference>
<dbReference type="Proteomes" id="UP000053259">
    <property type="component" value="Unassembled WGS sequence"/>
</dbReference>
<dbReference type="VEuPathDB" id="FungiDB:PV09_04801"/>
<sequence length="268" mass="29167">MLIEESHVDVPTKAGGNMRIFIFHPKIDGYPKAKFPGVVVFSEIYQVTGPVARFARQIASHGYICAAPSSYHEFTGPEPLAYDVPGTDQGNAWKIEKKLEAYDEDATLSVDHLLSMPTCTGAIGATGMCLGGHLAYRCALDARVKGAVCYFATDIHSHSLGLGKNDDSLRRAGDIKGELVMIFGKKDTHVPPAGRDLIRKTLNDAGVCFTWYEVAHAQHAFIRDELSKGRYDPAIAGICFQMLLELFGRVLRSDLGPSSVAGEPEHVC</sequence>
<dbReference type="Gene3D" id="3.40.50.1820">
    <property type="entry name" value="alpha/beta hydrolase"/>
    <property type="match status" value="1"/>
</dbReference>
<name>A0A0D1YTJ7_9PEZI</name>
<feature type="domain" description="Dienelactone hydrolase" evidence="1">
    <location>
        <begin position="32"/>
        <end position="250"/>
    </location>
</feature>
<dbReference type="EMBL" id="KN847542">
    <property type="protein sequence ID" value="KIW03967.1"/>
    <property type="molecule type" value="Genomic_DNA"/>
</dbReference>
<keyword evidence="3" id="KW-1185">Reference proteome</keyword>
<dbReference type="RefSeq" id="XP_016213836.1">
    <property type="nucleotide sequence ID" value="XM_016358218.1"/>
</dbReference>
<evidence type="ECO:0000259" key="1">
    <source>
        <dbReference type="Pfam" id="PF01738"/>
    </source>
</evidence>
<dbReference type="GO" id="GO:0016787">
    <property type="term" value="F:hydrolase activity"/>
    <property type="evidence" value="ECO:0007669"/>
    <property type="project" value="InterPro"/>
</dbReference>
<dbReference type="Pfam" id="PF01738">
    <property type="entry name" value="DLH"/>
    <property type="match status" value="1"/>
</dbReference>
<proteinExistence type="predicted"/>
<dbReference type="STRING" id="253628.A0A0D1YTJ7"/>
<dbReference type="InParanoid" id="A0A0D1YTJ7"/>
<dbReference type="FunCoup" id="A0A0D1YTJ7">
    <property type="interactions" value="40"/>
</dbReference>
<dbReference type="OrthoDB" id="58297at2759"/>
<dbReference type="AlphaFoldDB" id="A0A0D1YTJ7"/>
<dbReference type="SUPFAM" id="SSF53474">
    <property type="entry name" value="alpha/beta-Hydrolases"/>
    <property type="match status" value="1"/>
</dbReference>
<evidence type="ECO:0000313" key="3">
    <source>
        <dbReference type="Proteomes" id="UP000053259"/>
    </source>
</evidence>
<dbReference type="HOGENOM" id="CLU_054590_1_0_1"/>
<accession>A0A0D1YTJ7</accession>
<protein>
    <recommendedName>
        <fullName evidence="1">Dienelactone hydrolase domain-containing protein</fullName>
    </recommendedName>
</protein>
<gene>
    <name evidence="2" type="ORF">PV09_04801</name>
</gene>
<organism evidence="2 3">
    <name type="scientific">Verruconis gallopava</name>
    <dbReference type="NCBI Taxonomy" id="253628"/>
    <lineage>
        <taxon>Eukaryota</taxon>
        <taxon>Fungi</taxon>
        <taxon>Dikarya</taxon>
        <taxon>Ascomycota</taxon>
        <taxon>Pezizomycotina</taxon>
        <taxon>Dothideomycetes</taxon>
        <taxon>Pleosporomycetidae</taxon>
        <taxon>Venturiales</taxon>
        <taxon>Sympoventuriaceae</taxon>
        <taxon>Verruconis</taxon>
    </lineage>
</organism>
<dbReference type="InterPro" id="IPR029058">
    <property type="entry name" value="AB_hydrolase_fold"/>
</dbReference>
<dbReference type="PANTHER" id="PTHR47562:SF2">
    <property type="entry name" value="CARBOXYMETHYLENEBUTENOLIDASE-RELATED"/>
    <property type="match status" value="1"/>
</dbReference>